<dbReference type="NCBIfam" id="TIGR01906">
    <property type="entry name" value="integ_TIGR01906"/>
    <property type="match status" value="1"/>
</dbReference>
<dbReference type="EMBL" id="CP003326">
    <property type="protein sequence ID" value="AFS78263.1"/>
    <property type="molecule type" value="Genomic_DNA"/>
</dbReference>
<feature type="transmembrane region" description="Helical" evidence="1">
    <location>
        <begin position="105"/>
        <end position="122"/>
    </location>
</feature>
<keyword evidence="1" id="KW-0472">Membrane</keyword>
<dbReference type="OrthoDB" id="9813051at2"/>
<gene>
    <name evidence="2" type="ordered locus">Curi_c12520</name>
</gene>
<dbReference type="HOGENOM" id="CLU_093826_0_0_9"/>
<dbReference type="RefSeq" id="WP_014967400.1">
    <property type="nucleotide sequence ID" value="NC_018664.1"/>
</dbReference>
<feature type="transmembrane region" description="Helical" evidence="1">
    <location>
        <begin position="134"/>
        <end position="154"/>
    </location>
</feature>
<reference evidence="2 3" key="1">
    <citation type="journal article" date="2012" name="PLoS ONE">
        <title>The purine-utilizing bacterium Clostridium acidurici 9a: a genome-guided metabolic reconsideration.</title>
        <authorList>
            <person name="Hartwich K."/>
            <person name="Poehlein A."/>
            <person name="Daniel R."/>
        </authorList>
    </citation>
    <scope>NUCLEOTIDE SEQUENCE [LARGE SCALE GENOMIC DNA]</scope>
    <source>
        <strain evidence="3">ATCC 7906 / DSM 604 / BCRC 14475 / CIP 104303 / KCTC 5404 / NCIMB 10678 / 9a</strain>
    </source>
</reference>
<evidence type="ECO:0000256" key="1">
    <source>
        <dbReference type="SAM" id="Phobius"/>
    </source>
</evidence>
<keyword evidence="1" id="KW-1133">Transmembrane helix</keyword>
<proteinExistence type="predicted"/>
<dbReference type="InterPro" id="IPR010178">
    <property type="entry name" value="Lit"/>
</dbReference>
<evidence type="ECO:0000313" key="2">
    <source>
        <dbReference type="EMBL" id="AFS78263.1"/>
    </source>
</evidence>
<keyword evidence="1" id="KW-0812">Transmembrane</keyword>
<dbReference type="eggNOG" id="COG4478">
    <property type="taxonomic scope" value="Bacteria"/>
</dbReference>
<dbReference type="Pfam" id="PF07314">
    <property type="entry name" value="Lit"/>
    <property type="match status" value="1"/>
</dbReference>
<evidence type="ECO:0000313" key="3">
    <source>
        <dbReference type="Proteomes" id="UP000006094"/>
    </source>
</evidence>
<keyword evidence="3" id="KW-1185">Reference proteome</keyword>
<accession>K0AWR4</accession>
<dbReference type="STRING" id="1128398.Curi_c12520"/>
<sequence length="227" mass="26900">MKINNLFKFIIILMLPVTLLLTTVEKVTFDIEYFNKKYSEYNISTETGIDKEDLTRITHQLLDYLKDKEDNIIMTAKIHGEEGQVFGEREILHMMDVKKLFIEGFKIRNLTLLLSIISIICLRIREKKELGKSFILSSTIYLSLITILGLLMYLDFNKYFTYFHQIFFSNDLWLLDPKTDVLIQMLPLEFFYSIAYKIVTFFIIELIIILVLGIYLNKSYKNLSQRQ</sequence>
<feature type="transmembrane region" description="Helical" evidence="1">
    <location>
        <begin position="194"/>
        <end position="216"/>
    </location>
</feature>
<dbReference type="Proteomes" id="UP000006094">
    <property type="component" value="Chromosome"/>
</dbReference>
<dbReference type="KEGG" id="cad:Curi_c12520"/>
<organism evidence="2 3">
    <name type="scientific">Gottschalkia acidurici (strain ATCC 7906 / DSM 604 / BCRC 14475 / CIP 104303 / KCTC 5404 / NCIMB 10678 / 9a)</name>
    <name type="common">Clostridium acidurici</name>
    <dbReference type="NCBI Taxonomy" id="1128398"/>
    <lineage>
        <taxon>Bacteria</taxon>
        <taxon>Bacillati</taxon>
        <taxon>Bacillota</taxon>
        <taxon>Tissierellia</taxon>
        <taxon>Tissierellales</taxon>
        <taxon>Gottschalkiaceae</taxon>
        <taxon>Gottschalkia</taxon>
    </lineage>
</organism>
<dbReference type="AlphaFoldDB" id="K0AWR4"/>
<name>K0AWR4_GOTA9</name>
<protein>
    <submittedName>
        <fullName evidence="2">Integral membrane protein DUF1461</fullName>
    </submittedName>
</protein>